<feature type="transmembrane region" description="Helical" evidence="9">
    <location>
        <begin position="63"/>
        <end position="81"/>
    </location>
</feature>
<feature type="transmembrane region" description="Helical" evidence="9">
    <location>
        <begin position="119"/>
        <end position="140"/>
    </location>
</feature>
<dbReference type="GO" id="GO:0016020">
    <property type="term" value="C:membrane"/>
    <property type="evidence" value="ECO:0007669"/>
    <property type="project" value="UniProtKB-SubCell"/>
</dbReference>
<evidence type="ECO:0000313" key="10">
    <source>
        <dbReference type="Proteomes" id="UP001318040"/>
    </source>
</evidence>
<dbReference type="SMART" id="SM00679">
    <property type="entry name" value="CTNS"/>
    <property type="match status" value="2"/>
</dbReference>
<feature type="compositionally biased region" description="Gly residues" evidence="8">
    <location>
        <begin position="239"/>
        <end position="252"/>
    </location>
</feature>
<keyword evidence="5 9" id="KW-0472">Membrane</keyword>
<keyword evidence="3" id="KW-0677">Repeat</keyword>
<dbReference type="RefSeq" id="XP_032813327.1">
    <property type="nucleotide sequence ID" value="XM_032957436.1"/>
</dbReference>
<dbReference type="GO" id="GO:0005768">
    <property type="term" value="C:endosome"/>
    <property type="evidence" value="ECO:0007669"/>
    <property type="project" value="TreeGrafter"/>
</dbReference>
<dbReference type="InterPro" id="IPR052241">
    <property type="entry name" value="SLC66/Scramblase_ANY1"/>
</dbReference>
<dbReference type="KEGG" id="pmrn:116944044"/>
<keyword evidence="10" id="KW-1185">Reference proteome</keyword>
<dbReference type="GO" id="GO:0005802">
    <property type="term" value="C:trans-Golgi network"/>
    <property type="evidence" value="ECO:0007669"/>
    <property type="project" value="TreeGrafter"/>
</dbReference>
<evidence type="ECO:0000313" key="11">
    <source>
        <dbReference type="RefSeq" id="XP_032813327.1"/>
    </source>
</evidence>
<dbReference type="GO" id="GO:0045332">
    <property type="term" value="P:phospholipid translocation"/>
    <property type="evidence" value="ECO:0007669"/>
    <property type="project" value="TreeGrafter"/>
</dbReference>
<feature type="transmembrane region" description="Helical" evidence="9">
    <location>
        <begin position="6"/>
        <end position="26"/>
    </location>
</feature>
<dbReference type="PANTHER" id="PTHR14856">
    <property type="entry name" value="PQ-LOOP REPEAT-CONTAINING PROTEIN 1-LIKE PROTEIN"/>
    <property type="match status" value="1"/>
</dbReference>
<name>A0AAJ7T8Q5_PETMA</name>
<keyword evidence="2 9" id="KW-0812">Transmembrane</keyword>
<evidence type="ECO:0000256" key="6">
    <source>
        <dbReference type="ARBA" id="ARBA00040648"/>
    </source>
</evidence>
<evidence type="ECO:0000256" key="4">
    <source>
        <dbReference type="ARBA" id="ARBA00022989"/>
    </source>
</evidence>
<protein>
    <recommendedName>
        <fullName evidence="6">Solute carrier family 66 member 2</fullName>
    </recommendedName>
    <alternativeName>
        <fullName evidence="7">PQ-loop repeat-containing protein 1</fullName>
    </alternativeName>
</protein>
<dbReference type="PANTHER" id="PTHR14856:SF9">
    <property type="entry name" value="PQ-LOOP REPEAT-CONTAINING PROTEIN 1"/>
    <property type="match status" value="1"/>
</dbReference>
<organism evidence="10 11">
    <name type="scientific">Petromyzon marinus</name>
    <name type="common">Sea lamprey</name>
    <dbReference type="NCBI Taxonomy" id="7757"/>
    <lineage>
        <taxon>Eukaryota</taxon>
        <taxon>Metazoa</taxon>
        <taxon>Chordata</taxon>
        <taxon>Craniata</taxon>
        <taxon>Vertebrata</taxon>
        <taxon>Cyclostomata</taxon>
        <taxon>Hyperoartia</taxon>
        <taxon>Petromyzontiformes</taxon>
        <taxon>Petromyzontidae</taxon>
        <taxon>Petromyzon</taxon>
    </lineage>
</organism>
<dbReference type="InterPro" id="IPR006603">
    <property type="entry name" value="PQ-loop_rpt"/>
</dbReference>
<keyword evidence="4 9" id="KW-1133">Transmembrane helix</keyword>
<evidence type="ECO:0000256" key="9">
    <source>
        <dbReference type="SAM" id="Phobius"/>
    </source>
</evidence>
<reference evidence="11" key="1">
    <citation type="submission" date="2025-08" db="UniProtKB">
        <authorList>
            <consortium name="RefSeq"/>
        </authorList>
    </citation>
    <scope>IDENTIFICATION</scope>
    <source>
        <tissue evidence="11">Sperm</tissue>
    </source>
</reference>
<comment type="subcellular location">
    <subcellularLocation>
        <location evidence="1">Membrane</location>
        <topology evidence="1">Multi-pass membrane protein</topology>
    </subcellularLocation>
</comment>
<dbReference type="FunFam" id="1.20.1280.290:FF:000008">
    <property type="entry name" value="PQ-loop repeat-containing protein 1"/>
    <property type="match status" value="1"/>
</dbReference>
<dbReference type="GO" id="GO:0005829">
    <property type="term" value="C:cytosol"/>
    <property type="evidence" value="ECO:0007669"/>
    <property type="project" value="GOC"/>
</dbReference>
<sequence>MTVWEYAASAAMVLGGAVPYLPQFLAIRRSGRTENFSLHVCLVVLTASVLRVVFWVWKRFELPLLLQSVVMIAVMMAMLHVSTRGGTTGGGGGSPRATDTRPRRLVALRAEDFWRWDSFWDFATCAAVLSVAAAVASAWLCRGSPWAVEVLGAGALLCEAMLGAPQLYRIHRARSAAGMSVAMVLLWLVGDVFKTFYFVANAAPLQFRACGVTQVCMDVAILAQVARYGHAGTGGAGRHAGAGGSAGAGRGGQEQQQQHFREVVTGSPGSEV</sequence>
<feature type="transmembrane region" description="Helical" evidence="9">
    <location>
        <begin position="176"/>
        <end position="200"/>
    </location>
</feature>
<evidence type="ECO:0000256" key="2">
    <source>
        <dbReference type="ARBA" id="ARBA00022692"/>
    </source>
</evidence>
<dbReference type="AlphaFoldDB" id="A0AAJ7T8Q5"/>
<evidence type="ECO:0000256" key="7">
    <source>
        <dbReference type="ARBA" id="ARBA00043159"/>
    </source>
</evidence>
<dbReference type="GO" id="GO:0042147">
    <property type="term" value="P:retrograde transport, endosome to Golgi"/>
    <property type="evidence" value="ECO:0007669"/>
    <property type="project" value="TreeGrafter"/>
</dbReference>
<feature type="region of interest" description="Disordered" evidence="8">
    <location>
        <begin position="239"/>
        <end position="272"/>
    </location>
</feature>
<dbReference type="FunFam" id="1.20.1280.290:FF:000005">
    <property type="entry name" value="PQ-loop repeat-containing protein 1"/>
    <property type="match status" value="1"/>
</dbReference>
<dbReference type="Pfam" id="PF04193">
    <property type="entry name" value="PQ-loop"/>
    <property type="match status" value="2"/>
</dbReference>
<feature type="transmembrane region" description="Helical" evidence="9">
    <location>
        <begin position="146"/>
        <end position="164"/>
    </location>
</feature>
<proteinExistence type="predicted"/>
<evidence type="ECO:0000256" key="3">
    <source>
        <dbReference type="ARBA" id="ARBA00022737"/>
    </source>
</evidence>
<evidence type="ECO:0000256" key="5">
    <source>
        <dbReference type="ARBA" id="ARBA00023136"/>
    </source>
</evidence>
<accession>A0AAJ7T8Q5</accession>
<dbReference type="Proteomes" id="UP001318040">
    <property type="component" value="Chromosome 20"/>
</dbReference>
<feature type="transmembrane region" description="Helical" evidence="9">
    <location>
        <begin position="38"/>
        <end position="57"/>
    </location>
</feature>
<evidence type="ECO:0000256" key="8">
    <source>
        <dbReference type="SAM" id="MobiDB-lite"/>
    </source>
</evidence>
<gene>
    <name evidence="11" type="primary">LOC116944044</name>
</gene>
<dbReference type="Gene3D" id="1.20.1280.290">
    <property type="match status" value="2"/>
</dbReference>
<evidence type="ECO:0000256" key="1">
    <source>
        <dbReference type="ARBA" id="ARBA00004141"/>
    </source>
</evidence>